<organism evidence="3">
    <name type="scientific">freshwater sediment metagenome</name>
    <dbReference type="NCBI Taxonomy" id="556182"/>
    <lineage>
        <taxon>unclassified sequences</taxon>
        <taxon>metagenomes</taxon>
        <taxon>ecological metagenomes</taxon>
    </lineage>
</organism>
<gene>
    <name evidence="3" type="ORF">AMST5_00782</name>
</gene>
<evidence type="ECO:0000313" key="3">
    <source>
        <dbReference type="EMBL" id="CAJ0854884.1"/>
    </source>
</evidence>
<name>A0AA48LZP5_9ZZZZ</name>
<dbReference type="EMBL" id="OY288114">
    <property type="protein sequence ID" value="CAJ0854884.1"/>
    <property type="molecule type" value="Genomic_DNA"/>
</dbReference>
<accession>A0AA48LZP5</accession>
<evidence type="ECO:0000256" key="1">
    <source>
        <dbReference type="SAM" id="MobiDB-lite"/>
    </source>
</evidence>
<evidence type="ECO:0000259" key="2">
    <source>
        <dbReference type="Pfam" id="PF18557"/>
    </source>
</evidence>
<feature type="region of interest" description="Disordered" evidence="1">
    <location>
        <begin position="1"/>
        <end position="20"/>
    </location>
</feature>
<protein>
    <recommendedName>
        <fullName evidence="2">Anti-sigma factor NepR domain-containing protein</fullName>
    </recommendedName>
</protein>
<proteinExistence type="predicted"/>
<reference evidence="3" key="1">
    <citation type="submission" date="2023-07" db="EMBL/GenBank/DDBJ databases">
        <authorList>
            <person name="Pelsma A.J. K."/>
        </authorList>
    </citation>
    <scope>NUCLEOTIDE SEQUENCE</scope>
</reference>
<feature type="domain" description="Anti-sigma factor NepR" evidence="2">
    <location>
        <begin position="65"/>
        <end position="98"/>
    </location>
</feature>
<dbReference type="Pfam" id="PF18557">
    <property type="entry name" value="NepR"/>
    <property type="match status" value="1"/>
</dbReference>
<dbReference type="InterPro" id="IPR041649">
    <property type="entry name" value="NepR"/>
</dbReference>
<dbReference type="AlphaFoldDB" id="A0AA48LZP5"/>
<sequence length="101" mass="11177">MNLLDFGSPQIGKATKPTKAHNSLKSYDNLATAELIRRTGKSSGSALRGDQVSTLLASRRRQEVQDKLGRQLTDYYQAVLREPVPHRIMALVEALEAQQGN</sequence>